<comment type="caution">
    <text evidence="3">The sequence shown here is derived from an EMBL/GenBank/DDBJ whole genome shotgun (WGS) entry which is preliminary data.</text>
</comment>
<organism evidence="3 4">
    <name type="scientific">Marinirhabdus gelatinilytica</name>
    <dbReference type="NCBI Taxonomy" id="1703343"/>
    <lineage>
        <taxon>Bacteria</taxon>
        <taxon>Pseudomonadati</taxon>
        <taxon>Bacteroidota</taxon>
        <taxon>Flavobacteriia</taxon>
        <taxon>Flavobacteriales</taxon>
        <taxon>Flavobacteriaceae</taxon>
    </lineage>
</organism>
<evidence type="ECO:0000259" key="2">
    <source>
        <dbReference type="Pfam" id="PF20432"/>
    </source>
</evidence>
<evidence type="ECO:0000259" key="1">
    <source>
        <dbReference type="Pfam" id="PF09722"/>
    </source>
</evidence>
<dbReference type="InterPro" id="IPR011979">
    <property type="entry name" value="Antitox_Xre"/>
</dbReference>
<evidence type="ECO:0000313" key="3">
    <source>
        <dbReference type="EMBL" id="RDK84737.1"/>
    </source>
</evidence>
<dbReference type="GO" id="GO:0003677">
    <property type="term" value="F:DNA binding"/>
    <property type="evidence" value="ECO:0007669"/>
    <property type="project" value="InterPro"/>
</dbReference>
<keyword evidence="4" id="KW-1185">Reference proteome</keyword>
<dbReference type="EMBL" id="QRAO01000004">
    <property type="protein sequence ID" value="RDK84737.1"/>
    <property type="molecule type" value="Genomic_DNA"/>
</dbReference>
<feature type="domain" description="Antitoxin Xre/MbcA/ParS-like toxin-binding" evidence="1">
    <location>
        <begin position="115"/>
        <end position="163"/>
    </location>
</feature>
<reference evidence="3 4" key="1">
    <citation type="submission" date="2018-07" db="EMBL/GenBank/DDBJ databases">
        <title>Genomic Encyclopedia of Type Strains, Phase IV (KMG-IV): sequencing the most valuable type-strain genomes for metagenomic binning, comparative biology and taxonomic classification.</title>
        <authorList>
            <person name="Goeker M."/>
        </authorList>
    </citation>
    <scope>NUCLEOTIDE SEQUENCE [LARGE SCALE GENOMIC DNA]</scope>
    <source>
        <strain evidence="3 4">DSM 101478</strain>
    </source>
</reference>
<sequence>MAGNEKYTSIDLAKEPEAFYNISNKYVRMLGVLGGSSRVGQVVNSDIDLIEVTRRGLPKSVLFSLCEVLGISMEHMSNLLHVSHRTLQRKEDKELLSVYSTEQLFEIAALVSHGISVFGTLQKFKDWLHSTPLLFEGQKPLDFLDTTFGIQYVDSVIGRIEHGVYS</sequence>
<dbReference type="InterPro" id="IPR046847">
    <property type="entry name" value="Xre-like_HTH"/>
</dbReference>
<dbReference type="OrthoDB" id="5770459at2"/>
<feature type="domain" description="Antitoxin Xre-like helix-turn-helix" evidence="2">
    <location>
        <begin position="48"/>
        <end position="108"/>
    </location>
</feature>
<accession>A0A370Q8N8</accession>
<dbReference type="Pfam" id="PF20432">
    <property type="entry name" value="Xre-like-HTH"/>
    <property type="match status" value="1"/>
</dbReference>
<protein>
    <submittedName>
        <fullName evidence="3">Putative toxin-antitoxin system antitoxin component (TIGR02293 family)</fullName>
    </submittedName>
</protein>
<dbReference type="AlphaFoldDB" id="A0A370Q8N8"/>
<evidence type="ECO:0000313" key="4">
    <source>
        <dbReference type="Proteomes" id="UP000255317"/>
    </source>
</evidence>
<proteinExistence type="predicted"/>
<dbReference type="Pfam" id="PF09722">
    <property type="entry name" value="Xre_MbcA_ParS_C"/>
    <property type="match status" value="1"/>
</dbReference>
<dbReference type="NCBIfam" id="TIGR02293">
    <property type="entry name" value="TAS_TIGR02293"/>
    <property type="match status" value="1"/>
</dbReference>
<dbReference type="InterPro" id="IPR024467">
    <property type="entry name" value="Xre/MbcA/ParS-like_toxin-bd"/>
</dbReference>
<gene>
    <name evidence="3" type="ORF">C8D94_104110</name>
</gene>
<name>A0A370Q8N8_9FLAO</name>
<dbReference type="Proteomes" id="UP000255317">
    <property type="component" value="Unassembled WGS sequence"/>
</dbReference>